<sequence>MDAQARTGAHRTTVRRYLQRGTCLAVAGRLGVQLAKAGPPSHRAQRGSGTDLEAQDLARAQKKCAAEGRLIVFIDESGLSERPTRVRTWAPKGCTPIIQYHFNWKHVSAIAGLTRTNFVFRLHDGAIKSAQIIEFLKALRAQLRRKMMIVWDGAAQHKSRVVREYLGSTDGAIQMALLPGYAPDLNPVEYLWAWLKRHALANFCPNNLAELKHTARCKLESGQKRKSIIAACWKQAELW</sequence>
<reference evidence="2 3" key="1">
    <citation type="submission" date="2017-08" db="EMBL/GenBank/DDBJ databases">
        <title>Identification and genetic characteristics of simultaneous BTEX- and naphthalene-degrading Paraburkholderia sp. BN5 isolated from petroleum-contaminated soil.</title>
        <authorList>
            <person name="Lee Y."/>
            <person name="Jeon C.O."/>
        </authorList>
    </citation>
    <scope>NUCLEOTIDE SEQUENCE [LARGE SCALE GENOMIC DNA]</scope>
    <source>
        <strain evidence="2 3">BN5</strain>
        <plasmid evidence="2 3">pBN2</plasmid>
    </source>
</reference>
<dbReference type="InterPro" id="IPR038717">
    <property type="entry name" value="Tc1-like_DDE_dom"/>
</dbReference>
<keyword evidence="2" id="KW-0614">Plasmid</keyword>
<dbReference type="GO" id="GO:0003676">
    <property type="term" value="F:nucleic acid binding"/>
    <property type="evidence" value="ECO:0007669"/>
    <property type="project" value="InterPro"/>
</dbReference>
<evidence type="ECO:0000259" key="1">
    <source>
        <dbReference type="Pfam" id="PF13358"/>
    </source>
</evidence>
<dbReference type="Pfam" id="PF13358">
    <property type="entry name" value="DDE_3"/>
    <property type="match status" value="1"/>
</dbReference>
<keyword evidence="3" id="KW-1185">Reference proteome</keyword>
<dbReference type="InterPro" id="IPR036397">
    <property type="entry name" value="RNaseH_sf"/>
</dbReference>
<accession>A0A248VYE8</accession>
<dbReference type="NCBIfam" id="NF033545">
    <property type="entry name" value="transpos_IS630"/>
    <property type="match status" value="1"/>
</dbReference>
<geneLocation type="plasmid" evidence="2 3">
    <name>pBN2</name>
</geneLocation>
<gene>
    <name evidence="2" type="ORF">CJU94_38700</name>
</gene>
<evidence type="ECO:0000313" key="2">
    <source>
        <dbReference type="EMBL" id="ASW04059.1"/>
    </source>
</evidence>
<feature type="domain" description="Tc1-like transposase DDE" evidence="1">
    <location>
        <begin position="71"/>
        <end position="202"/>
    </location>
</feature>
<dbReference type="KEGG" id="parb:CJU94_38700"/>
<dbReference type="EMBL" id="CP022992">
    <property type="protein sequence ID" value="ASW04059.1"/>
    <property type="molecule type" value="Genomic_DNA"/>
</dbReference>
<name>A0A248VYE8_9BURK</name>
<evidence type="ECO:0000313" key="3">
    <source>
        <dbReference type="Proteomes" id="UP000215158"/>
    </source>
</evidence>
<organism evidence="2 3">
    <name type="scientific">Paraburkholderia aromaticivorans</name>
    <dbReference type="NCBI Taxonomy" id="2026199"/>
    <lineage>
        <taxon>Bacteria</taxon>
        <taxon>Pseudomonadati</taxon>
        <taxon>Pseudomonadota</taxon>
        <taxon>Betaproteobacteria</taxon>
        <taxon>Burkholderiales</taxon>
        <taxon>Burkholderiaceae</taxon>
        <taxon>Paraburkholderia</taxon>
    </lineage>
</organism>
<dbReference type="Proteomes" id="UP000215158">
    <property type="component" value="Plasmid pBN2"/>
</dbReference>
<proteinExistence type="predicted"/>
<dbReference type="InterPro" id="IPR047655">
    <property type="entry name" value="Transpos_IS630-like"/>
</dbReference>
<dbReference type="RefSeq" id="WP_095423767.1">
    <property type="nucleotide sequence ID" value="NZ_CP022992.1"/>
</dbReference>
<dbReference type="Gene3D" id="3.30.420.10">
    <property type="entry name" value="Ribonuclease H-like superfamily/Ribonuclease H"/>
    <property type="match status" value="1"/>
</dbReference>
<dbReference type="AlphaFoldDB" id="A0A248VYE8"/>
<protein>
    <recommendedName>
        <fullName evidence="1">Tc1-like transposase DDE domain-containing protein</fullName>
    </recommendedName>
</protein>